<evidence type="ECO:0000313" key="1">
    <source>
        <dbReference type="EMBL" id="MFB2878504.1"/>
    </source>
</evidence>
<comment type="caution">
    <text evidence="1">The sequence shown here is derived from an EMBL/GenBank/DDBJ whole genome shotgun (WGS) entry which is preliminary data.</text>
</comment>
<dbReference type="InterPro" id="IPR035069">
    <property type="entry name" value="TTHA1013/TTHA0281-like"/>
</dbReference>
<gene>
    <name evidence="1" type="ORF">ACE1CC_16755</name>
</gene>
<proteinExistence type="predicted"/>
<dbReference type="EMBL" id="JBHFNQ010000125">
    <property type="protein sequence ID" value="MFB2878504.1"/>
    <property type="molecule type" value="Genomic_DNA"/>
</dbReference>
<dbReference type="Proteomes" id="UP001576774">
    <property type="component" value="Unassembled WGS sequence"/>
</dbReference>
<sequence length="42" mass="4649">MMKSLQNYTIVIRPDDNGTFVAYIPAIPGCHAWGKTPDEARA</sequence>
<protein>
    <submittedName>
        <fullName evidence="1">Type II toxin-antitoxin system HicB family antitoxin</fullName>
    </submittedName>
</protein>
<dbReference type="Gene3D" id="3.30.160.250">
    <property type="match status" value="1"/>
</dbReference>
<accession>A0ABV4X6Y9</accession>
<keyword evidence="2" id="KW-1185">Reference proteome</keyword>
<dbReference type="SUPFAM" id="SSF143100">
    <property type="entry name" value="TTHA1013/TTHA0281-like"/>
    <property type="match status" value="1"/>
</dbReference>
<reference evidence="1 2" key="1">
    <citation type="submission" date="2024-09" db="EMBL/GenBank/DDBJ databases">
        <title>Floridaenema gen nov. (Aerosakkonemataceae, Aerosakkonematales ord. nov., Cyanobacteria) from benthic tropical and subtropical fresh waters, with the description of four new species.</title>
        <authorList>
            <person name="Moretto J.A."/>
            <person name="Berthold D.E."/>
            <person name="Lefler F.W."/>
            <person name="Huang I.-S."/>
            <person name="Laughinghouse H. IV."/>
        </authorList>
    </citation>
    <scope>NUCLEOTIDE SEQUENCE [LARGE SCALE GENOMIC DNA]</scope>
    <source>
        <strain evidence="1 2">BLCC-F46</strain>
    </source>
</reference>
<name>A0ABV4X6Y9_9CYAN</name>
<organism evidence="1 2">
    <name type="scientific">Floridaenema aerugineum BLCC-F46</name>
    <dbReference type="NCBI Taxonomy" id="3153654"/>
    <lineage>
        <taxon>Bacteria</taxon>
        <taxon>Bacillati</taxon>
        <taxon>Cyanobacteriota</taxon>
        <taxon>Cyanophyceae</taxon>
        <taxon>Oscillatoriophycideae</taxon>
        <taxon>Aerosakkonematales</taxon>
        <taxon>Aerosakkonemataceae</taxon>
        <taxon>Floridanema</taxon>
        <taxon>Floridanema aerugineum</taxon>
    </lineage>
</organism>
<dbReference type="RefSeq" id="WP_413271574.1">
    <property type="nucleotide sequence ID" value="NZ_JBHFNQ010000125.1"/>
</dbReference>
<evidence type="ECO:0000313" key="2">
    <source>
        <dbReference type="Proteomes" id="UP001576774"/>
    </source>
</evidence>